<proteinExistence type="predicted"/>
<feature type="transmembrane region" description="Helical" evidence="1">
    <location>
        <begin position="40"/>
        <end position="61"/>
    </location>
</feature>
<evidence type="ECO:0000256" key="1">
    <source>
        <dbReference type="SAM" id="Phobius"/>
    </source>
</evidence>
<keyword evidence="1" id="KW-0472">Membrane</keyword>
<organism evidence="2 3">
    <name type="scientific">Sulfidibacter corallicola</name>
    <dbReference type="NCBI Taxonomy" id="2818388"/>
    <lineage>
        <taxon>Bacteria</taxon>
        <taxon>Pseudomonadati</taxon>
        <taxon>Acidobacteriota</taxon>
        <taxon>Holophagae</taxon>
        <taxon>Acanthopleuribacterales</taxon>
        <taxon>Acanthopleuribacteraceae</taxon>
        <taxon>Sulfidibacter</taxon>
    </lineage>
</organism>
<gene>
    <name evidence="2" type="ORF">J3U87_32505</name>
</gene>
<feature type="transmembrane region" description="Helical" evidence="1">
    <location>
        <begin position="12"/>
        <end position="28"/>
    </location>
</feature>
<protein>
    <recommendedName>
        <fullName evidence="4">DUF4064 domain-containing protein</fullName>
    </recommendedName>
</protein>
<dbReference type="Proteomes" id="UP000663929">
    <property type="component" value="Chromosome"/>
</dbReference>
<evidence type="ECO:0000313" key="3">
    <source>
        <dbReference type="Proteomes" id="UP000663929"/>
    </source>
</evidence>
<reference evidence="2" key="1">
    <citation type="submission" date="2021-03" db="EMBL/GenBank/DDBJ databases">
        <title>Acanthopleuribacteraceae sp. M133.</title>
        <authorList>
            <person name="Wang G."/>
        </authorList>
    </citation>
    <scope>NUCLEOTIDE SEQUENCE</scope>
    <source>
        <strain evidence="2">M133</strain>
    </source>
</reference>
<dbReference type="RefSeq" id="WP_237379961.1">
    <property type="nucleotide sequence ID" value="NZ_CP071793.1"/>
</dbReference>
<dbReference type="KEGG" id="scor:J3U87_32505"/>
<evidence type="ECO:0008006" key="4">
    <source>
        <dbReference type="Google" id="ProtNLM"/>
    </source>
</evidence>
<accession>A0A8A4TN62</accession>
<sequence>MYKWSREIRAFGLLWIFGTFLMLTMMIFGAQELSQTFENIVIGSILVVMSLLSVVAAFGAYRRPTWGRKFCIGMLILGLLNLGLGTLICGYGIYVFVKGRDLFGPHQLSHQALCAARKVVKQRRRMRRKGLIA</sequence>
<keyword evidence="3" id="KW-1185">Reference proteome</keyword>
<feature type="transmembrane region" description="Helical" evidence="1">
    <location>
        <begin position="73"/>
        <end position="97"/>
    </location>
</feature>
<evidence type="ECO:0000313" key="2">
    <source>
        <dbReference type="EMBL" id="QTD50331.1"/>
    </source>
</evidence>
<keyword evidence="1" id="KW-0812">Transmembrane</keyword>
<name>A0A8A4TN62_SULCO</name>
<dbReference type="AlphaFoldDB" id="A0A8A4TN62"/>
<keyword evidence="1" id="KW-1133">Transmembrane helix</keyword>
<dbReference type="EMBL" id="CP071793">
    <property type="protein sequence ID" value="QTD50331.1"/>
    <property type="molecule type" value="Genomic_DNA"/>
</dbReference>